<evidence type="ECO:0000313" key="1">
    <source>
        <dbReference type="EMBL" id="CAG2068710.1"/>
    </source>
</evidence>
<protein>
    <submittedName>
        <fullName evidence="1">Uncharacterized protein</fullName>
    </submittedName>
</protein>
<proteinExistence type="predicted"/>
<keyword evidence="2" id="KW-1185">Reference proteome</keyword>
<organism evidence="1 2">
    <name type="scientific">Timema podura</name>
    <name type="common">Walking stick</name>
    <dbReference type="NCBI Taxonomy" id="61482"/>
    <lineage>
        <taxon>Eukaryota</taxon>
        <taxon>Metazoa</taxon>
        <taxon>Ecdysozoa</taxon>
        <taxon>Arthropoda</taxon>
        <taxon>Hexapoda</taxon>
        <taxon>Insecta</taxon>
        <taxon>Pterygota</taxon>
        <taxon>Neoptera</taxon>
        <taxon>Polyneoptera</taxon>
        <taxon>Phasmatodea</taxon>
        <taxon>Timematodea</taxon>
        <taxon>Timematoidea</taxon>
        <taxon>Timematidae</taxon>
        <taxon>Timema</taxon>
    </lineage>
</organism>
<dbReference type="Proteomes" id="UP001153148">
    <property type="component" value="Unassembled WGS sequence"/>
</dbReference>
<evidence type="ECO:0000313" key="2">
    <source>
        <dbReference type="Proteomes" id="UP001153148"/>
    </source>
</evidence>
<name>A0ABN7PR69_TIMPD</name>
<dbReference type="EMBL" id="CAJPIN010099633">
    <property type="protein sequence ID" value="CAG2068710.1"/>
    <property type="molecule type" value="Genomic_DNA"/>
</dbReference>
<comment type="caution">
    <text evidence="1">The sequence shown here is derived from an EMBL/GenBank/DDBJ whole genome shotgun (WGS) entry which is preliminary data.</text>
</comment>
<reference evidence="1" key="1">
    <citation type="submission" date="2021-03" db="EMBL/GenBank/DDBJ databases">
        <authorList>
            <person name="Tran Van P."/>
        </authorList>
    </citation>
    <scope>NUCLEOTIDE SEQUENCE</scope>
</reference>
<accession>A0ABN7PR69</accession>
<gene>
    <name evidence="1" type="ORF">TPAB3V08_LOCUS15653</name>
</gene>
<sequence length="8" mass="980">MQVYICSH</sequence>